<feature type="compositionally biased region" description="Polar residues" evidence="1">
    <location>
        <begin position="701"/>
        <end position="710"/>
    </location>
</feature>
<dbReference type="VEuPathDB" id="FungiDB:PABG_06144"/>
<feature type="domain" description="Potassium channel tetramerisation-type BTB" evidence="2">
    <location>
        <begin position="336"/>
        <end position="422"/>
    </location>
</feature>
<evidence type="ECO:0000313" key="3">
    <source>
        <dbReference type="EMBL" id="ODH13895.1"/>
    </source>
</evidence>
<dbReference type="InterPro" id="IPR010516">
    <property type="entry name" value="SAP18"/>
</dbReference>
<dbReference type="InterPro" id="IPR042534">
    <property type="entry name" value="SAP18_sf"/>
</dbReference>
<dbReference type="GO" id="GO:0051260">
    <property type="term" value="P:protein homooligomerization"/>
    <property type="evidence" value="ECO:0007669"/>
    <property type="project" value="InterPro"/>
</dbReference>
<dbReference type="Gene3D" id="3.30.710.10">
    <property type="entry name" value="Potassium Channel Kv1.1, Chain A"/>
    <property type="match status" value="1"/>
</dbReference>
<feature type="compositionally biased region" description="Basic and acidic residues" evidence="1">
    <location>
        <begin position="685"/>
        <end position="700"/>
    </location>
</feature>
<organism evidence="3 4">
    <name type="scientific">Paracoccidioides brasiliensis</name>
    <dbReference type="NCBI Taxonomy" id="121759"/>
    <lineage>
        <taxon>Eukaryota</taxon>
        <taxon>Fungi</taxon>
        <taxon>Dikarya</taxon>
        <taxon>Ascomycota</taxon>
        <taxon>Pezizomycotina</taxon>
        <taxon>Eurotiomycetes</taxon>
        <taxon>Eurotiomycetidae</taxon>
        <taxon>Onygenales</taxon>
        <taxon>Ajellomycetaceae</taxon>
        <taxon>Paracoccidioides</taxon>
    </lineage>
</organism>
<proteinExistence type="predicted"/>
<dbReference type="PANTHER" id="PTHR31758">
    <property type="entry name" value="BTB/POZ DOMAIN-CONTAINING PROTEIN YLR108C"/>
    <property type="match status" value="1"/>
</dbReference>
<dbReference type="Pfam" id="PF02214">
    <property type="entry name" value="BTB_2"/>
    <property type="match status" value="1"/>
</dbReference>
<evidence type="ECO:0000259" key="2">
    <source>
        <dbReference type="Pfam" id="PF02214"/>
    </source>
</evidence>
<accession>A0A1D2J6G2</accession>
<sequence length="804" mass="87514">MPDDSSDAPLKIDRQTTTPFHLKLFYREHSFHHLSDFPIPSPPSGGNVSLAPAPLPLPHLQIYTWPSCSLRELAQLLTSCLPSILPDPAVGTRISFRLIYPDTRTQTAAGDGRGRFLSRDMGSVIVGPSDDAENQETDRRANGPLKLQGDEADKCLQDFRFVIGDYVDCAILPPLSDGSIAPAIVNRGVVGISAIGGGMRAFGNGPSTSRENGFSRSRTGGSMGRGGGFPHMGPAGVPAVGVTQEGQGPIEMAFEIRASPSQNNHLYSAEKATCPSHFPCGNDGGGNHSENSPKNEKHSLNIDPGYSTHIPGILKQPNISTKSKTCILPPEKVFPIQIGSELFKLSGASISSDAPSYFSHFFDGKLRHHGTGAAVRTLYIDRDPANFRDILKHLQGYHVRPRDGLHFVRLFADAQFYSLPCLISQLFESEIFIQIGDWNFQIPRDVFSSPGDSPNFFSHLRLSLPPRERFSPAWIGRGFYVHQLSCLPWCSTGPLKCLLNSCIFLRVSHSYTERGTSCRTATYNLRQQSTEIVIQLQDIQKMGVQLVSDGCSPSRTASPGGASVRYSRPLVDDKSHELIVEIGDENTPNKMNQPTNSPSGLQVKSGMVASNQPFGPNHVPLGKIQVKIWIDSCAAVIPDGEPCIIDWSWVRISPPTIPGSRRTLVSKPLGSEVGNKPCPTNLGEFSDRSNGEFSEVDSKPSSDVAQSRTATGLVFKSGPSPPLLPFSNSDPLRSHDGQAALKRKRDGSMDNRGEWLVQKGQWKLRLEPSDGESGTGRMEIVLVAVKLQVGSGQRARNLSRRFLG</sequence>
<dbReference type="Proteomes" id="UP000242814">
    <property type="component" value="Unassembled WGS sequence"/>
</dbReference>
<evidence type="ECO:0000313" key="4">
    <source>
        <dbReference type="Proteomes" id="UP000242814"/>
    </source>
</evidence>
<dbReference type="PANTHER" id="PTHR31758:SF2">
    <property type="entry name" value="BTB_POZ DOMAIN-CONTAINING PROTEIN YLR108C"/>
    <property type="match status" value="1"/>
</dbReference>
<dbReference type="SUPFAM" id="SSF54695">
    <property type="entry name" value="POZ domain"/>
    <property type="match status" value="1"/>
</dbReference>
<feature type="region of interest" description="Disordered" evidence="1">
    <location>
        <begin position="667"/>
        <end position="753"/>
    </location>
</feature>
<dbReference type="VEuPathDB" id="FungiDB:PABG_06142"/>
<comment type="caution">
    <text evidence="3">The sequence shown here is derived from an EMBL/GenBank/DDBJ whole genome shotgun (WGS) entry which is preliminary data.</text>
</comment>
<dbReference type="Gene3D" id="3.10.20.550">
    <property type="entry name" value="ASAP complex, SAP18 subunit"/>
    <property type="match status" value="1"/>
</dbReference>
<dbReference type="Pfam" id="PF06487">
    <property type="entry name" value="SAP18"/>
    <property type="match status" value="1"/>
</dbReference>
<protein>
    <recommendedName>
        <fullName evidence="2">Potassium channel tetramerisation-type BTB domain-containing protein</fullName>
    </recommendedName>
</protein>
<dbReference type="InterPro" id="IPR011333">
    <property type="entry name" value="SKP1/BTB/POZ_sf"/>
</dbReference>
<feature type="region of interest" description="Disordered" evidence="1">
    <location>
        <begin position="125"/>
        <end position="145"/>
    </location>
</feature>
<gene>
    <name evidence="3" type="ORF">ACO22_06815</name>
</gene>
<evidence type="ECO:0000256" key="1">
    <source>
        <dbReference type="SAM" id="MobiDB-lite"/>
    </source>
</evidence>
<reference evidence="3 4" key="1">
    <citation type="submission" date="2016-06" db="EMBL/GenBank/DDBJ databases">
        <authorList>
            <person name="Kjaerup R.B."/>
            <person name="Dalgaard T.S."/>
            <person name="Juul-Madsen H.R."/>
        </authorList>
    </citation>
    <scope>NUCLEOTIDE SEQUENCE [LARGE SCALE GENOMIC DNA]</scope>
    <source>
        <strain evidence="3 4">Pb300</strain>
    </source>
</reference>
<name>A0A1D2J6G2_PARBR</name>
<dbReference type="AlphaFoldDB" id="A0A1D2J6G2"/>
<feature type="region of interest" description="Disordered" evidence="1">
    <location>
        <begin position="280"/>
        <end position="299"/>
    </location>
</feature>
<dbReference type="CDD" id="cd18316">
    <property type="entry name" value="BTB_POZ_KCTD-like"/>
    <property type="match status" value="1"/>
</dbReference>
<dbReference type="VEuPathDB" id="FungiDB:PADG_12149"/>
<dbReference type="EMBL" id="LZYO01000404">
    <property type="protein sequence ID" value="ODH13895.1"/>
    <property type="molecule type" value="Genomic_DNA"/>
</dbReference>
<dbReference type="InterPro" id="IPR003131">
    <property type="entry name" value="T1-type_BTB"/>
</dbReference>